<gene>
    <name evidence="2" type="ORF">PCOR1329_LOCUS17014</name>
</gene>
<name>A0ABN9R291_9DINO</name>
<comment type="caution">
    <text evidence="2">The sequence shown here is derived from an EMBL/GenBank/DDBJ whole genome shotgun (WGS) entry which is preliminary data.</text>
</comment>
<evidence type="ECO:0000256" key="1">
    <source>
        <dbReference type="SAM" id="MobiDB-lite"/>
    </source>
</evidence>
<dbReference type="EMBL" id="CAUYUJ010005244">
    <property type="protein sequence ID" value="CAK0812863.1"/>
    <property type="molecule type" value="Genomic_DNA"/>
</dbReference>
<accession>A0ABN9R291</accession>
<protein>
    <submittedName>
        <fullName evidence="2">Uncharacterized protein</fullName>
    </submittedName>
</protein>
<dbReference type="Proteomes" id="UP001189429">
    <property type="component" value="Unassembled WGS sequence"/>
</dbReference>
<proteinExistence type="predicted"/>
<reference evidence="2" key="1">
    <citation type="submission" date="2023-10" db="EMBL/GenBank/DDBJ databases">
        <authorList>
            <person name="Chen Y."/>
            <person name="Shah S."/>
            <person name="Dougan E. K."/>
            <person name="Thang M."/>
            <person name="Chan C."/>
        </authorList>
    </citation>
    <scope>NUCLEOTIDE SEQUENCE [LARGE SCALE GENOMIC DNA]</scope>
</reference>
<evidence type="ECO:0000313" key="2">
    <source>
        <dbReference type="EMBL" id="CAK0812863.1"/>
    </source>
</evidence>
<sequence>MAGRAVHACPSCQQLRGLAEAELAPARRRALSQACARAQRKRRWQDAQPDGASLCDPPCGDLQPGARPRKARVLPSGGPSADAPAEQPPAPQPARAWRRRLGVGAQPAQPAAGPARPGTAHLAMASAQAAAAEKTAAGEARSVEHVALADEGSERLRLAARALWACGRFAAPLSQGAAGLVLEL</sequence>
<organism evidence="2 3">
    <name type="scientific">Prorocentrum cordatum</name>
    <dbReference type="NCBI Taxonomy" id="2364126"/>
    <lineage>
        <taxon>Eukaryota</taxon>
        <taxon>Sar</taxon>
        <taxon>Alveolata</taxon>
        <taxon>Dinophyceae</taxon>
        <taxon>Prorocentrales</taxon>
        <taxon>Prorocentraceae</taxon>
        <taxon>Prorocentrum</taxon>
    </lineage>
</organism>
<feature type="compositionally biased region" description="Low complexity" evidence="1">
    <location>
        <begin position="102"/>
        <end position="121"/>
    </location>
</feature>
<feature type="region of interest" description="Disordered" evidence="1">
    <location>
        <begin position="39"/>
        <end position="121"/>
    </location>
</feature>
<keyword evidence="3" id="KW-1185">Reference proteome</keyword>
<evidence type="ECO:0000313" key="3">
    <source>
        <dbReference type="Proteomes" id="UP001189429"/>
    </source>
</evidence>